<feature type="signal peptide" evidence="1">
    <location>
        <begin position="1"/>
        <end position="18"/>
    </location>
</feature>
<evidence type="ECO:0000313" key="2">
    <source>
        <dbReference type="EMBL" id="ARZ66458.1"/>
    </source>
</evidence>
<evidence type="ECO:0000313" key="3">
    <source>
        <dbReference type="Proteomes" id="UP000195755"/>
    </source>
</evidence>
<reference evidence="2 3" key="1">
    <citation type="submission" date="2017-06" db="EMBL/GenBank/DDBJ databases">
        <title>Streptomyces albireticuli Genome sequencing and assembly.</title>
        <authorList>
            <person name="Wang Y."/>
            <person name="Du B."/>
            <person name="Ding Y."/>
            <person name="Liu H."/>
            <person name="Hou Q."/>
            <person name="Liu K."/>
            <person name="Yao L."/>
            <person name="Wang C."/>
        </authorList>
    </citation>
    <scope>NUCLEOTIDE SEQUENCE [LARGE SCALE GENOMIC DNA]</scope>
    <source>
        <strain evidence="2 3">MDJK11</strain>
    </source>
</reference>
<keyword evidence="1" id="KW-0732">Signal</keyword>
<dbReference type="AlphaFoldDB" id="A0A1Z2KWN0"/>
<dbReference type="RefSeq" id="WP_087925082.1">
    <property type="nucleotide sequence ID" value="NZ_CP021744.1"/>
</dbReference>
<feature type="chain" id="PRO_5039092987" description="Lipoprotein" evidence="1">
    <location>
        <begin position="19"/>
        <end position="190"/>
    </location>
</feature>
<dbReference type="Proteomes" id="UP000195755">
    <property type="component" value="Chromosome"/>
</dbReference>
<protein>
    <recommendedName>
        <fullName evidence="4">Lipoprotein</fullName>
    </recommendedName>
</protein>
<evidence type="ECO:0008006" key="4">
    <source>
        <dbReference type="Google" id="ProtNLM"/>
    </source>
</evidence>
<accession>A0A1Z2KWN0</accession>
<organism evidence="2 3">
    <name type="scientific">Streptomyces albireticuli</name>
    <dbReference type="NCBI Taxonomy" id="1940"/>
    <lineage>
        <taxon>Bacteria</taxon>
        <taxon>Bacillati</taxon>
        <taxon>Actinomycetota</taxon>
        <taxon>Actinomycetes</taxon>
        <taxon>Kitasatosporales</taxon>
        <taxon>Streptomycetaceae</taxon>
        <taxon>Streptomyces</taxon>
    </lineage>
</organism>
<proteinExistence type="predicted"/>
<evidence type="ECO:0000256" key="1">
    <source>
        <dbReference type="SAM" id="SignalP"/>
    </source>
</evidence>
<dbReference type="EMBL" id="CP021744">
    <property type="protein sequence ID" value="ARZ66458.1"/>
    <property type="molecule type" value="Genomic_DNA"/>
</dbReference>
<sequence length="190" mass="19829">MRKGRPALAALLLTGTLAGCGVTSTDVIDVGQPASGAKRPGTTQEKGARIYLMSPTGVKSVPRDAKTKLGAEDAVALLLNGPETDERVRGLYTDLPRMRADQVHVTTGTLRVSVQMPINVLKLSLAARSQLVCTAADNETPRRRQVHDVKVELSGGGYVISDLVCDSNNAFPAAKLPTPQVDGGSGGGGR</sequence>
<name>A0A1Z2KWN0_9ACTN</name>
<dbReference type="KEGG" id="salj:SMD11_0792"/>
<gene>
    <name evidence="2" type="ORF">SMD11_0792</name>
</gene>
<dbReference type="OrthoDB" id="3533398at2"/>
<dbReference type="PROSITE" id="PS51257">
    <property type="entry name" value="PROKAR_LIPOPROTEIN"/>
    <property type="match status" value="1"/>
</dbReference>